<protein>
    <submittedName>
        <fullName evidence="9">Venom serine protease</fullName>
    </submittedName>
</protein>
<evidence type="ECO:0000313" key="10">
    <source>
        <dbReference type="Proteomes" id="UP001153069"/>
    </source>
</evidence>
<comment type="similarity">
    <text evidence="1">Belongs to the peptidase S1 family.</text>
</comment>
<evidence type="ECO:0000256" key="1">
    <source>
        <dbReference type="ARBA" id="ARBA00007664"/>
    </source>
</evidence>
<dbReference type="InterPro" id="IPR033116">
    <property type="entry name" value="TRYPSIN_SER"/>
</dbReference>
<gene>
    <name evidence="9" type="ORF">SEMRO_191_G082050.1</name>
</gene>
<dbReference type="Gene3D" id="2.40.10.10">
    <property type="entry name" value="Trypsin-like serine proteases"/>
    <property type="match status" value="1"/>
</dbReference>
<evidence type="ECO:0000256" key="7">
    <source>
        <dbReference type="SAM" id="SignalP"/>
    </source>
</evidence>
<keyword evidence="2" id="KW-0843">Virulence</keyword>
<feature type="signal peptide" evidence="7">
    <location>
        <begin position="1"/>
        <end position="23"/>
    </location>
</feature>
<organism evidence="9 10">
    <name type="scientific">Seminavis robusta</name>
    <dbReference type="NCBI Taxonomy" id="568900"/>
    <lineage>
        <taxon>Eukaryota</taxon>
        <taxon>Sar</taxon>
        <taxon>Stramenopiles</taxon>
        <taxon>Ochrophyta</taxon>
        <taxon>Bacillariophyta</taxon>
        <taxon>Bacillariophyceae</taxon>
        <taxon>Bacillariophycidae</taxon>
        <taxon>Naviculales</taxon>
        <taxon>Naviculaceae</taxon>
        <taxon>Seminavis</taxon>
    </lineage>
</organism>
<dbReference type="Proteomes" id="UP001153069">
    <property type="component" value="Unassembled WGS sequence"/>
</dbReference>
<evidence type="ECO:0000256" key="3">
    <source>
        <dbReference type="ARBA" id="ARBA00023157"/>
    </source>
</evidence>
<dbReference type="PANTHER" id="PTHR24276:SF98">
    <property type="entry name" value="FI18310P1-RELATED"/>
    <property type="match status" value="1"/>
</dbReference>
<dbReference type="SMART" id="SM00020">
    <property type="entry name" value="Tryp_SPc"/>
    <property type="match status" value="1"/>
</dbReference>
<evidence type="ECO:0000256" key="4">
    <source>
        <dbReference type="ARBA" id="ARBA00023180"/>
    </source>
</evidence>
<dbReference type="AlphaFoldDB" id="A0A9N8DQT7"/>
<dbReference type="PROSITE" id="PS00134">
    <property type="entry name" value="TRYPSIN_HIS"/>
    <property type="match status" value="1"/>
</dbReference>
<name>A0A9N8DQT7_9STRA</name>
<keyword evidence="4" id="KW-0325">Glycoprotein</keyword>
<evidence type="ECO:0000256" key="6">
    <source>
        <dbReference type="SAM" id="MobiDB-lite"/>
    </source>
</evidence>
<dbReference type="InterPro" id="IPR001314">
    <property type="entry name" value="Peptidase_S1A"/>
</dbReference>
<dbReference type="SUPFAM" id="SSF50494">
    <property type="entry name" value="Trypsin-like serine proteases"/>
    <property type="match status" value="1"/>
</dbReference>
<keyword evidence="5" id="KW-0378">Hydrolase</keyword>
<comment type="caution">
    <text evidence="9">The sequence shown here is derived from an EMBL/GenBank/DDBJ whole genome shotgun (WGS) entry which is preliminary data.</text>
</comment>
<dbReference type="InterPro" id="IPR018114">
    <property type="entry name" value="TRYPSIN_HIS"/>
</dbReference>
<dbReference type="GO" id="GO:0004252">
    <property type="term" value="F:serine-type endopeptidase activity"/>
    <property type="evidence" value="ECO:0007669"/>
    <property type="project" value="InterPro"/>
</dbReference>
<evidence type="ECO:0000313" key="9">
    <source>
        <dbReference type="EMBL" id="CAB9504259.1"/>
    </source>
</evidence>
<dbReference type="FunFam" id="2.40.10.10:FF:000002">
    <property type="entry name" value="Transmembrane protease serine"/>
    <property type="match status" value="1"/>
</dbReference>
<feature type="compositionally biased region" description="Polar residues" evidence="6">
    <location>
        <begin position="353"/>
        <end position="365"/>
    </location>
</feature>
<dbReference type="PANTHER" id="PTHR24276">
    <property type="entry name" value="POLYSERASE-RELATED"/>
    <property type="match status" value="1"/>
</dbReference>
<dbReference type="OrthoDB" id="44567at2759"/>
<dbReference type="InterPro" id="IPR050430">
    <property type="entry name" value="Peptidase_S1"/>
</dbReference>
<dbReference type="Pfam" id="PF00089">
    <property type="entry name" value="Trypsin"/>
    <property type="match status" value="1"/>
</dbReference>
<dbReference type="CDD" id="cd00190">
    <property type="entry name" value="Tryp_SPc"/>
    <property type="match status" value="1"/>
</dbReference>
<dbReference type="InterPro" id="IPR009003">
    <property type="entry name" value="Peptidase_S1_PA"/>
</dbReference>
<feature type="compositionally biased region" description="Low complexity" evidence="6">
    <location>
        <begin position="339"/>
        <end position="352"/>
    </location>
</feature>
<dbReference type="PRINTS" id="PR00722">
    <property type="entry name" value="CHYMOTRYPSIN"/>
</dbReference>
<feature type="chain" id="PRO_5040463330" evidence="7">
    <location>
        <begin position="24"/>
        <end position="365"/>
    </location>
</feature>
<reference evidence="9" key="1">
    <citation type="submission" date="2020-06" db="EMBL/GenBank/DDBJ databases">
        <authorList>
            <consortium name="Plant Systems Biology data submission"/>
        </authorList>
    </citation>
    <scope>NUCLEOTIDE SEQUENCE</scope>
    <source>
        <strain evidence="9">D6</strain>
    </source>
</reference>
<dbReference type="GO" id="GO:0006508">
    <property type="term" value="P:proteolysis"/>
    <property type="evidence" value="ECO:0007669"/>
    <property type="project" value="UniProtKB-KW"/>
</dbReference>
<dbReference type="EMBL" id="CAICTM010000190">
    <property type="protein sequence ID" value="CAB9504259.1"/>
    <property type="molecule type" value="Genomic_DNA"/>
</dbReference>
<dbReference type="InterPro" id="IPR043504">
    <property type="entry name" value="Peptidase_S1_PA_chymotrypsin"/>
</dbReference>
<keyword evidence="10" id="KW-1185">Reference proteome</keyword>
<accession>A0A9N8DQT7</accession>
<dbReference type="PROSITE" id="PS00135">
    <property type="entry name" value="TRYPSIN_SER"/>
    <property type="match status" value="1"/>
</dbReference>
<dbReference type="InterPro" id="IPR001254">
    <property type="entry name" value="Trypsin_dom"/>
</dbReference>
<keyword evidence="7" id="KW-0732">Signal</keyword>
<evidence type="ECO:0000256" key="5">
    <source>
        <dbReference type="RuleBase" id="RU363034"/>
    </source>
</evidence>
<evidence type="ECO:0000259" key="8">
    <source>
        <dbReference type="PROSITE" id="PS50240"/>
    </source>
</evidence>
<feature type="region of interest" description="Disordered" evidence="6">
    <location>
        <begin position="336"/>
        <end position="365"/>
    </location>
</feature>
<evidence type="ECO:0000256" key="2">
    <source>
        <dbReference type="ARBA" id="ARBA00023026"/>
    </source>
</evidence>
<keyword evidence="5" id="KW-0720">Serine protease</keyword>
<sequence>MFRIARNILTAVLATAVMDNCSAQVTNIVGGTPASHSDYPYFVSLTMGCGGTLVHEDIVVSAAHCDSNGFEAKVGPDRTEVGYNNKVVHPSWDSRSFEYDFMVIQLSQSFPDLRTASINSNSGTPSGGQSMTVMGYGRTSYGGSSPGELLEVTINHIDHDQCNDDYGGSIDEDSMFCAGVEGGGKDSCQGDSGGPLVIGDTLVGVVSWGIGCAEPDYPGVNAKVSAAAEWIDNWVCCMSANPPGGCSCDSSGNAGVPSGGGGGGTTTTDFRLCFSGDTQVQVQDKGQIQMKTTPQSMSNYHSSPKSSPIMLFRIFGWHHSACYVRRRPRSFARVSMRTDSPSMPPLDSSLQSGDNLKTSLFRSRS</sequence>
<keyword evidence="5 9" id="KW-0645">Protease</keyword>
<dbReference type="PROSITE" id="PS50240">
    <property type="entry name" value="TRYPSIN_DOM"/>
    <property type="match status" value="1"/>
</dbReference>
<proteinExistence type="inferred from homology"/>
<feature type="domain" description="Peptidase S1" evidence="8">
    <location>
        <begin position="28"/>
        <end position="236"/>
    </location>
</feature>
<keyword evidence="3" id="KW-1015">Disulfide bond</keyword>